<keyword evidence="1" id="KW-0472">Membrane</keyword>
<keyword evidence="1" id="KW-1133">Transmembrane helix</keyword>
<accession>A0A5Q2TGZ1</accession>
<evidence type="ECO:0000256" key="1">
    <source>
        <dbReference type="SAM" id="Phobius"/>
    </source>
</evidence>
<dbReference type="Proteomes" id="UP000339690">
    <property type="component" value="Chromosome"/>
</dbReference>
<dbReference type="KEGG" id="grc:GI584_07720"/>
<dbReference type="AlphaFoldDB" id="A0A5Q2TGZ1"/>
<reference evidence="2 3" key="1">
    <citation type="submission" date="2019-11" db="EMBL/GenBank/DDBJ databases">
        <title>Gracilibacillus salitolerans sp. nov., a moderate halophile isolated from a saline soil in northwest China.</title>
        <authorList>
            <person name="Gan L."/>
        </authorList>
    </citation>
    <scope>NUCLEOTIDE SEQUENCE [LARGE SCALE GENOMIC DNA]</scope>
    <source>
        <strain evidence="2 3">SCU50</strain>
    </source>
</reference>
<keyword evidence="3" id="KW-1185">Reference proteome</keyword>
<dbReference type="RefSeq" id="WP_153790853.1">
    <property type="nucleotide sequence ID" value="NZ_CP045915.1"/>
</dbReference>
<dbReference type="Pfam" id="PF13160">
    <property type="entry name" value="DUF3995"/>
    <property type="match status" value="1"/>
</dbReference>
<gene>
    <name evidence="2" type="ORF">GI584_07720</name>
</gene>
<evidence type="ECO:0000313" key="2">
    <source>
        <dbReference type="EMBL" id="QGH33915.1"/>
    </source>
</evidence>
<dbReference type="InterPro" id="IPR025058">
    <property type="entry name" value="DUF3995"/>
</dbReference>
<feature type="transmembrane region" description="Helical" evidence="1">
    <location>
        <begin position="92"/>
        <end position="110"/>
    </location>
</feature>
<evidence type="ECO:0000313" key="3">
    <source>
        <dbReference type="Proteomes" id="UP000339690"/>
    </source>
</evidence>
<feature type="transmembrane region" description="Helical" evidence="1">
    <location>
        <begin position="21"/>
        <end position="40"/>
    </location>
</feature>
<feature type="transmembrane region" description="Helical" evidence="1">
    <location>
        <begin position="52"/>
        <end position="71"/>
    </location>
</feature>
<organism evidence="2 3">
    <name type="scientific">Gracilibacillus salitolerans</name>
    <dbReference type="NCBI Taxonomy" id="2663022"/>
    <lineage>
        <taxon>Bacteria</taxon>
        <taxon>Bacillati</taxon>
        <taxon>Bacillota</taxon>
        <taxon>Bacilli</taxon>
        <taxon>Bacillales</taxon>
        <taxon>Bacillaceae</taxon>
        <taxon>Gracilibacillus</taxon>
    </lineage>
</organism>
<sequence>MGKTASVPEKVGGGASFTPRIIETLIVALGLLLVGFMLLAQFNAIPFYYPNILTKMFCIVFTFVFFLRAIGDFKYLGFTKRIKDSTFAKYDTRYYSPLCFYLGISFLLVWL</sequence>
<proteinExistence type="predicted"/>
<name>A0A5Q2TGZ1_9BACI</name>
<keyword evidence="1" id="KW-0812">Transmembrane</keyword>
<dbReference type="EMBL" id="CP045915">
    <property type="protein sequence ID" value="QGH33915.1"/>
    <property type="molecule type" value="Genomic_DNA"/>
</dbReference>
<protein>
    <submittedName>
        <fullName evidence="2">DUF3995 domain-containing protein</fullName>
    </submittedName>
</protein>